<name>A0ABV0KMP1_9CYAN</name>
<feature type="transmembrane region" description="Helical" evidence="1">
    <location>
        <begin position="68"/>
        <end position="93"/>
    </location>
</feature>
<proteinExistence type="predicted"/>
<feature type="transmembrane region" description="Helical" evidence="1">
    <location>
        <begin position="123"/>
        <end position="146"/>
    </location>
</feature>
<keyword evidence="1" id="KW-1133">Transmembrane helix</keyword>
<feature type="transmembrane region" description="Helical" evidence="1">
    <location>
        <begin position="158"/>
        <end position="181"/>
    </location>
</feature>
<evidence type="ECO:0000256" key="1">
    <source>
        <dbReference type="SAM" id="Phobius"/>
    </source>
</evidence>
<feature type="transmembrane region" description="Helical" evidence="1">
    <location>
        <begin position="28"/>
        <end position="48"/>
    </location>
</feature>
<organism evidence="2 3">
    <name type="scientific">Stenomitos frigidus AS-A4</name>
    <dbReference type="NCBI Taxonomy" id="2933935"/>
    <lineage>
        <taxon>Bacteria</taxon>
        <taxon>Bacillati</taxon>
        <taxon>Cyanobacteriota</taxon>
        <taxon>Cyanophyceae</taxon>
        <taxon>Leptolyngbyales</taxon>
        <taxon>Leptolyngbyaceae</taxon>
        <taxon>Stenomitos</taxon>
    </lineage>
</organism>
<accession>A0ABV0KMP1</accession>
<gene>
    <name evidence="2" type="ORF">NDI38_17760</name>
</gene>
<feature type="transmembrane region" description="Helical" evidence="1">
    <location>
        <begin position="188"/>
        <end position="210"/>
    </location>
</feature>
<evidence type="ECO:0008006" key="4">
    <source>
        <dbReference type="Google" id="ProtNLM"/>
    </source>
</evidence>
<keyword evidence="1" id="KW-0812">Transmembrane</keyword>
<reference evidence="2 3" key="1">
    <citation type="submission" date="2022-04" db="EMBL/GenBank/DDBJ databases">
        <title>Positive selection, recombination, and allopatry shape intraspecific diversity of widespread and dominant cyanobacteria.</title>
        <authorList>
            <person name="Wei J."/>
            <person name="Shu W."/>
            <person name="Hu C."/>
        </authorList>
    </citation>
    <scope>NUCLEOTIDE SEQUENCE [LARGE SCALE GENOMIC DNA]</scope>
    <source>
        <strain evidence="2 3">AS-A4</strain>
    </source>
</reference>
<feature type="transmembrane region" description="Helical" evidence="1">
    <location>
        <begin position="230"/>
        <end position="251"/>
    </location>
</feature>
<dbReference type="RefSeq" id="WP_190446406.1">
    <property type="nucleotide sequence ID" value="NZ_JAMPLM010000016.1"/>
</dbReference>
<keyword evidence="1" id="KW-0472">Membrane</keyword>
<sequence length="261" mass="29951">MLSHWLTQLSDRNPQFLREIKGRVKRRNMLVTLALSLVTQLLIVGYNWRRLGSAYAETSESNMMWRSWWFDIFNTTTWIALLLLLFLGSYLLVGDIAKEERRGTLAFVRLSPESAQSVLLGKLLGVPILLYAAIALAIPLHFWAAINAGLSLWTIANVYALVATSCSFVYAFATFHALGWGAKAQISYILPIPCFIYFLLWLFSFYGRYFNLHENVPQDSVFIASFEPCFFFNFLLVTFALLSFGLWSGCIHRFHLPPLRR</sequence>
<dbReference type="EMBL" id="JAMPLM010000016">
    <property type="protein sequence ID" value="MEP1060286.1"/>
    <property type="molecule type" value="Genomic_DNA"/>
</dbReference>
<protein>
    <recommendedName>
        <fullName evidence="4">ABC transporter permease</fullName>
    </recommendedName>
</protein>
<evidence type="ECO:0000313" key="3">
    <source>
        <dbReference type="Proteomes" id="UP001476950"/>
    </source>
</evidence>
<evidence type="ECO:0000313" key="2">
    <source>
        <dbReference type="EMBL" id="MEP1060286.1"/>
    </source>
</evidence>
<comment type="caution">
    <text evidence="2">The sequence shown here is derived from an EMBL/GenBank/DDBJ whole genome shotgun (WGS) entry which is preliminary data.</text>
</comment>
<keyword evidence="3" id="KW-1185">Reference proteome</keyword>
<dbReference type="Proteomes" id="UP001476950">
    <property type="component" value="Unassembled WGS sequence"/>
</dbReference>